<keyword evidence="2" id="KW-0677">Repeat</keyword>
<dbReference type="SUPFAM" id="SSF55804">
    <property type="entry name" value="Phoshotransferase/anion transport protein"/>
    <property type="match status" value="1"/>
</dbReference>
<dbReference type="InterPro" id="IPR050661">
    <property type="entry name" value="BglG_antiterminators"/>
</dbReference>
<dbReference type="PROSITE" id="PS51372">
    <property type="entry name" value="PRD_2"/>
    <property type="match status" value="1"/>
</dbReference>
<evidence type="ECO:0000259" key="7">
    <source>
        <dbReference type="PROSITE" id="PS51372"/>
    </source>
</evidence>
<dbReference type="Pfam" id="PF00359">
    <property type="entry name" value="PTS_EIIA_2"/>
    <property type="match status" value="1"/>
</dbReference>
<dbReference type="GO" id="GO:0008982">
    <property type="term" value="F:protein-N(PI)-phosphohistidine-sugar phosphotransferase activity"/>
    <property type="evidence" value="ECO:0007669"/>
    <property type="project" value="InterPro"/>
</dbReference>
<gene>
    <name evidence="8" type="ORF">GPL26_19480</name>
</gene>
<dbReference type="PROSITE" id="PS51099">
    <property type="entry name" value="PTS_EIIB_TYPE_2"/>
    <property type="match status" value="1"/>
</dbReference>
<dbReference type="CDD" id="cd05568">
    <property type="entry name" value="PTS_IIB_bgl_like"/>
    <property type="match status" value="1"/>
</dbReference>
<dbReference type="PROSITE" id="PS51094">
    <property type="entry name" value="PTS_EIIA_TYPE_2"/>
    <property type="match status" value="1"/>
</dbReference>
<dbReference type="InterPro" id="IPR013011">
    <property type="entry name" value="PTS_EIIB_2"/>
</dbReference>
<dbReference type="Gene3D" id="3.40.930.10">
    <property type="entry name" value="Mannitol-specific EII, Chain A"/>
    <property type="match status" value="1"/>
</dbReference>
<accession>A0AA41FHY8</accession>
<name>A0AA41FHY8_9FIRM</name>
<keyword evidence="1" id="KW-0808">Transferase</keyword>
<evidence type="ECO:0000313" key="9">
    <source>
        <dbReference type="Proteomes" id="UP000708338"/>
    </source>
</evidence>
<dbReference type="PANTHER" id="PTHR30185:SF18">
    <property type="entry name" value="TRANSCRIPTIONAL REGULATOR MTLR"/>
    <property type="match status" value="1"/>
</dbReference>
<organism evidence="8 9">
    <name type="scientific">Enterocloster citroniae</name>
    <dbReference type="NCBI Taxonomy" id="358743"/>
    <lineage>
        <taxon>Bacteria</taxon>
        <taxon>Bacillati</taxon>
        <taxon>Bacillota</taxon>
        <taxon>Clostridia</taxon>
        <taxon>Lachnospirales</taxon>
        <taxon>Lachnospiraceae</taxon>
        <taxon>Enterocloster</taxon>
    </lineage>
</organism>
<dbReference type="InterPro" id="IPR036634">
    <property type="entry name" value="PRD_sf"/>
</dbReference>
<dbReference type="SUPFAM" id="SSF52794">
    <property type="entry name" value="PTS system IIB component-like"/>
    <property type="match status" value="1"/>
</dbReference>
<keyword evidence="4" id="KW-0804">Transcription</keyword>
<dbReference type="SUPFAM" id="SSF63520">
    <property type="entry name" value="PTS-regulatory domain, PRD"/>
    <property type="match status" value="1"/>
</dbReference>
<dbReference type="GO" id="GO:0006355">
    <property type="term" value="P:regulation of DNA-templated transcription"/>
    <property type="evidence" value="ECO:0007669"/>
    <property type="project" value="InterPro"/>
</dbReference>
<dbReference type="InterPro" id="IPR036095">
    <property type="entry name" value="PTS_EIIB-like_sf"/>
</dbReference>
<dbReference type="AlphaFoldDB" id="A0AA41FHY8"/>
<feature type="domain" description="PRD" evidence="7">
    <location>
        <begin position="333"/>
        <end position="440"/>
    </location>
</feature>
<dbReference type="CDD" id="cd00211">
    <property type="entry name" value="PTS_IIA_fru"/>
    <property type="match status" value="1"/>
</dbReference>
<dbReference type="RefSeq" id="WP_040414891.1">
    <property type="nucleotide sequence ID" value="NZ_JADMXC010000001.1"/>
</dbReference>
<dbReference type="EMBL" id="WQPS01000034">
    <property type="protein sequence ID" value="MBT9811805.1"/>
    <property type="molecule type" value="Genomic_DNA"/>
</dbReference>
<dbReference type="Pfam" id="PF00874">
    <property type="entry name" value="PRD"/>
    <property type="match status" value="1"/>
</dbReference>
<dbReference type="InterPro" id="IPR011608">
    <property type="entry name" value="PRD"/>
</dbReference>
<dbReference type="Gene3D" id="1.10.10.10">
    <property type="entry name" value="Winged helix-like DNA-binding domain superfamily/Winged helix DNA-binding domain"/>
    <property type="match status" value="1"/>
</dbReference>
<dbReference type="GO" id="GO:0009401">
    <property type="term" value="P:phosphoenolpyruvate-dependent sugar phosphotransferase system"/>
    <property type="evidence" value="ECO:0007669"/>
    <property type="project" value="InterPro"/>
</dbReference>
<dbReference type="InterPro" id="IPR016152">
    <property type="entry name" value="PTrfase/Anion_transptr"/>
</dbReference>
<evidence type="ECO:0000259" key="5">
    <source>
        <dbReference type="PROSITE" id="PS51094"/>
    </source>
</evidence>
<dbReference type="Proteomes" id="UP000708338">
    <property type="component" value="Unassembled WGS sequence"/>
</dbReference>
<protein>
    <submittedName>
        <fullName evidence="8">PRD domain-containing protein</fullName>
    </submittedName>
</protein>
<feature type="domain" description="PTS EIIA type-2" evidence="5">
    <location>
        <begin position="546"/>
        <end position="690"/>
    </location>
</feature>
<evidence type="ECO:0000259" key="6">
    <source>
        <dbReference type="PROSITE" id="PS51099"/>
    </source>
</evidence>
<dbReference type="PANTHER" id="PTHR30185">
    <property type="entry name" value="CRYPTIC BETA-GLUCOSIDE BGL OPERON ANTITERMINATOR"/>
    <property type="match status" value="1"/>
</dbReference>
<dbReference type="Gene3D" id="1.10.1790.10">
    <property type="entry name" value="PRD domain"/>
    <property type="match status" value="1"/>
</dbReference>
<feature type="domain" description="PTS EIIB type-2" evidence="6">
    <location>
        <begin position="441"/>
        <end position="532"/>
    </location>
</feature>
<reference evidence="8" key="1">
    <citation type="journal article" date="2021" name="Gut Microbes">
        <title>A synthetic consortium of 100 gut commensals modulates the composition and function in a colon model of the microbiome of elderly subjects.</title>
        <authorList>
            <person name="Perez M."/>
            <person name="Ntemiri A."/>
            <person name="Tan H."/>
            <person name="Harris H.M.B."/>
            <person name="Roager H.M."/>
            <person name="Ribiere C."/>
            <person name="O'Toole P.W."/>
        </authorList>
    </citation>
    <scope>NUCLEOTIDE SEQUENCE</scope>
    <source>
        <strain evidence="8">MCC335</strain>
    </source>
</reference>
<keyword evidence="3" id="KW-0805">Transcription regulation</keyword>
<dbReference type="PROSITE" id="PS00372">
    <property type="entry name" value="PTS_EIIA_TYPE_2_HIS"/>
    <property type="match status" value="1"/>
</dbReference>
<evidence type="ECO:0000313" key="8">
    <source>
        <dbReference type="EMBL" id="MBT9811805.1"/>
    </source>
</evidence>
<dbReference type="InterPro" id="IPR002178">
    <property type="entry name" value="PTS_EIIA_type-2_dom"/>
</dbReference>
<dbReference type="Gene3D" id="3.40.50.2300">
    <property type="match status" value="1"/>
</dbReference>
<dbReference type="InterPro" id="IPR036388">
    <property type="entry name" value="WH-like_DNA-bd_sf"/>
</dbReference>
<evidence type="ECO:0000256" key="4">
    <source>
        <dbReference type="ARBA" id="ARBA00023163"/>
    </source>
</evidence>
<evidence type="ECO:0000256" key="2">
    <source>
        <dbReference type="ARBA" id="ARBA00022737"/>
    </source>
</evidence>
<proteinExistence type="predicted"/>
<evidence type="ECO:0000256" key="1">
    <source>
        <dbReference type="ARBA" id="ARBA00022679"/>
    </source>
</evidence>
<comment type="caution">
    <text evidence="8">The sequence shown here is derived from an EMBL/GenBank/DDBJ whole genome shotgun (WGS) entry which is preliminary data.</text>
</comment>
<evidence type="ECO:0000256" key="3">
    <source>
        <dbReference type="ARBA" id="ARBA00023015"/>
    </source>
</evidence>
<sequence>MNGGKMADCYNVDMKQRIHGRKEKIYVTSRQMDILYYLHEQDGFVTVSDISGVIQVSVKTIRNELIVIQEAIEQENLGRLEKKPHEGVRLLVEDRDWEKLKRLLEDRSPVTDQLDVKSQIIYFLLTRGSLGLGEIQKELYTGRSSVERLIPELQNWFGGFGILFEKKRGKGFQIEYGEYQWRMAMWNLFLMMKRKSRKELFNRGQGAGQSGEYILIEDFLKGFDTSGINKEIYSLEEYYGFSFAYEAHIQMFFLLSLCIVRSRKKQFVTMPKPQRCKVEGRFSARIKGRLIEALERGYRIKLPPCEQEFIEFIIDISDIQNFQDMDRMLECQADHMELCYFSIRLISLVSDIVNVDLRPDLFFSEGLFLQLRSMIARLRYNVKTVNPLLKQVKQKYPNIFAAIYAVGVYFEKELNLELNEHEMCSLALLLGGAIERSLSAVTACVVCDYGIGISQLLREQLERTVSDIRIADVLSVRDLKKVGSIPCDLIITTVQIKSPYFGREVVVVDHLMTQYDVRNVENKMKQVRRRKLKTKQPCNQLCIQKNLFYEEFIHLQMEAEDKGQLIKVLCKQLTDAGYVTDGFERSVLEHEVTAPTALGEGVAIPHGYAKYVIRPTVAVAVLKQPVRWQEDVDADVIFLLAFNLDEAAGMKEETIKFYSVFLDLLDCQEEVEAIRKMEHGRDLAELMNQRIREAVNCEDRS</sequence>